<dbReference type="PROSITE" id="PS51061">
    <property type="entry name" value="R3H"/>
    <property type="match status" value="1"/>
</dbReference>
<dbReference type="Pfam" id="PF01424">
    <property type="entry name" value="R3H"/>
    <property type="match status" value="1"/>
</dbReference>
<dbReference type="SUPFAM" id="SSF82708">
    <property type="entry name" value="R3H domain"/>
    <property type="match status" value="1"/>
</dbReference>
<dbReference type="Pfam" id="PF00690">
    <property type="entry name" value="Cation_ATPase_N"/>
    <property type="match status" value="1"/>
</dbReference>
<dbReference type="Gene3D" id="2.70.150.10">
    <property type="entry name" value="Calcium-transporting ATPase, cytoplasmic transduction domain A"/>
    <property type="match status" value="2"/>
</dbReference>
<dbReference type="OrthoDB" id="3352408at2759"/>
<dbReference type="InterPro" id="IPR023298">
    <property type="entry name" value="ATPase_P-typ_TM_dom_sf"/>
</dbReference>
<dbReference type="SUPFAM" id="SSF81653">
    <property type="entry name" value="Calcium ATPase, transduction domain A"/>
    <property type="match status" value="1"/>
</dbReference>
<dbReference type="SMART" id="SM00831">
    <property type="entry name" value="Cation_ATPase_N"/>
    <property type="match status" value="1"/>
</dbReference>
<evidence type="ECO:0000256" key="1">
    <source>
        <dbReference type="ARBA" id="ARBA00004651"/>
    </source>
</evidence>
<dbReference type="GO" id="GO:0030007">
    <property type="term" value="P:intracellular potassium ion homeostasis"/>
    <property type="evidence" value="ECO:0007669"/>
    <property type="project" value="TreeGrafter"/>
</dbReference>
<dbReference type="InterPro" id="IPR008250">
    <property type="entry name" value="ATPase_P-typ_transduc_dom_A_sf"/>
</dbReference>
<dbReference type="Pfam" id="PF00122">
    <property type="entry name" value="E1-E2_ATPase"/>
    <property type="match status" value="1"/>
</dbReference>
<dbReference type="GO" id="GO:1990573">
    <property type="term" value="P:potassium ion import across plasma membrane"/>
    <property type="evidence" value="ECO:0007669"/>
    <property type="project" value="TreeGrafter"/>
</dbReference>
<evidence type="ECO:0000256" key="3">
    <source>
        <dbReference type="SAM" id="MobiDB-lite"/>
    </source>
</evidence>
<proteinExistence type="predicted"/>
<dbReference type="GO" id="GO:0003676">
    <property type="term" value="F:nucleic acid binding"/>
    <property type="evidence" value="ECO:0007669"/>
    <property type="project" value="UniProtKB-UniRule"/>
</dbReference>
<evidence type="ECO:0000256" key="2">
    <source>
        <dbReference type="ARBA" id="ARBA00022475"/>
    </source>
</evidence>
<keyword evidence="7" id="KW-1185">Reference proteome</keyword>
<dbReference type="CDD" id="cd02325">
    <property type="entry name" value="R3H"/>
    <property type="match status" value="1"/>
</dbReference>
<dbReference type="GO" id="GO:0005886">
    <property type="term" value="C:plasma membrane"/>
    <property type="evidence" value="ECO:0007669"/>
    <property type="project" value="UniProtKB-SubCell"/>
</dbReference>
<organism evidence="6 7">
    <name type="scientific">Symbiodinium necroappetens</name>
    <dbReference type="NCBI Taxonomy" id="1628268"/>
    <lineage>
        <taxon>Eukaryota</taxon>
        <taxon>Sar</taxon>
        <taxon>Alveolata</taxon>
        <taxon>Dinophyceae</taxon>
        <taxon>Suessiales</taxon>
        <taxon>Symbiodiniaceae</taxon>
        <taxon>Symbiodinium</taxon>
    </lineage>
</organism>
<feature type="transmembrane region" description="Helical" evidence="4">
    <location>
        <begin position="166"/>
        <end position="187"/>
    </location>
</feature>
<gene>
    <name evidence="6" type="primary">ATP1A1</name>
    <name evidence="6" type="ORF">SNEC2469_LOCUS17052</name>
</gene>
<feature type="domain" description="R3H" evidence="5">
    <location>
        <begin position="524"/>
        <end position="596"/>
    </location>
</feature>
<dbReference type="PANTHER" id="PTHR43294:SF21">
    <property type="entry name" value="CATION TRANSPORTING ATPASE"/>
    <property type="match status" value="1"/>
</dbReference>
<dbReference type="EMBL" id="CAJNJA010028009">
    <property type="protein sequence ID" value="CAE7590767.1"/>
    <property type="molecule type" value="Genomic_DNA"/>
</dbReference>
<accession>A0A812UU62</accession>
<dbReference type="InterPro" id="IPR036867">
    <property type="entry name" value="R3H_dom_sf"/>
</dbReference>
<keyword evidence="4" id="KW-1133">Transmembrane helix</keyword>
<dbReference type="PANTHER" id="PTHR43294">
    <property type="entry name" value="SODIUM/POTASSIUM-TRANSPORTING ATPASE SUBUNIT ALPHA"/>
    <property type="match status" value="1"/>
</dbReference>
<comment type="subcellular location">
    <subcellularLocation>
        <location evidence="1">Cell membrane</location>
        <topology evidence="1">Multi-pass membrane protein</topology>
    </subcellularLocation>
</comment>
<feature type="compositionally biased region" description="Basic and acidic residues" evidence="3">
    <location>
        <begin position="37"/>
        <end position="51"/>
    </location>
</feature>
<dbReference type="Gene3D" id="3.30.1370.50">
    <property type="entry name" value="R3H-like domain"/>
    <property type="match status" value="1"/>
</dbReference>
<dbReference type="InterPro" id="IPR001374">
    <property type="entry name" value="R3H_dom"/>
</dbReference>
<dbReference type="InterPro" id="IPR004014">
    <property type="entry name" value="ATPase_P-typ_cation-transptr_N"/>
</dbReference>
<reference evidence="6" key="1">
    <citation type="submission" date="2021-02" db="EMBL/GenBank/DDBJ databases">
        <authorList>
            <person name="Dougan E. K."/>
            <person name="Rhodes N."/>
            <person name="Thang M."/>
            <person name="Chan C."/>
        </authorList>
    </citation>
    <scope>NUCLEOTIDE SEQUENCE</scope>
</reference>
<protein>
    <submittedName>
        <fullName evidence="6">ATP1A1 protein</fullName>
    </submittedName>
</protein>
<dbReference type="GO" id="GO:0036376">
    <property type="term" value="P:sodium ion export across plasma membrane"/>
    <property type="evidence" value="ECO:0007669"/>
    <property type="project" value="TreeGrafter"/>
</dbReference>
<dbReference type="InterPro" id="IPR059000">
    <property type="entry name" value="ATPase_P-type_domA"/>
</dbReference>
<sequence>MNEGSGPVQRSGSCHDEICSHLTTAAIATQPSPTPKRLADFRVMSSKDLKRQSSGGLKKQGSNNDLAKKKKQTNADQQAKQLEDAEKPIDDLAKKYKTSLQKGLSSKKAAEILERDGLNELEKPPKPTLLILFLMQLTSFIIVLLMVAAVASVLVNATGPKAADPLSYTTGIAIGIIVLINAGIAAWTEAKAGDALEALAQMTQANIYVQSYIVSHGNLEMSFASLLELDLAVKLFELLGPVGTAALDVASKQHLHSIHEPWLQEKITNWAYNLLLLASCRNSQAEAYWSRALRVESDCEDLEVEPDPGEQPRQCLSRSVFARCRGQELARTGRRERLGAALGKRGLPLRGDSRLCSGYIQSGVGDVNAIVATMVEMDFYFCQTSYPQERERVLEENFEQARNDALDAAHAGESTSVNHLDYVEKLSSEDISQMCKVRALWRLAKAFCEFWRSHEDASMDDGLQTLLANAPVTLHERIRWFWTFAQNGNATDVPPPQVYEQLGISVRSGEPAIVRRARLRAQSAKEQSDMEEALRVHIEAMGRLARDESLQDHIMLPASLSRDERAFLHRIAGELELNHESVGEGPHRALRSLSTPPSQNIYSPSKPAARSLHQRVILVIALLQQADLQNVGRKYGMAELCDEKASENMVSAQPCFSRVITTNRAQERNWPKVLRDGKEVQIAVPTVVAGDIASWRAKDFKVSEMALTGEPDDVTKTSKVKEKKEGPEKLTPETMAFSGCSVTSGAGRGLVTDTGMGTRRLAKTVRQPYNAICLRPDLLEGTSDKGYEP</sequence>
<dbReference type="GO" id="GO:0006883">
    <property type="term" value="P:intracellular sodium ion homeostasis"/>
    <property type="evidence" value="ECO:0007669"/>
    <property type="project" value="TreeGrafter"/>
</dbReference>
<dbReference type="InterPro" id="IPR050510">
    <property type="entry name" value="Cation_transp_ATPase_P-type"/>
</dbReference>
<evidence type="ECO:0000313" key="7">
    <source>
        <dbReference type="Proteomes" id="UP000601435"/>
    </source>
</evidence>
<feature type="transmembrane region" description="Helical" evidence="4">
    <location>
        <begin position="129"/>
        <end position="154"/>
    </location>
</feature>
<feature type="compositionally biased region" description="Polar residues" evidence="3">
    <location>
        <begin position="52"/>
        <end position="65"/>
    </location>
</feature>
<dbReference type="SUPFAM" id="SSF81665">
    <property type="entry name" value="Calcium ATPase, transmembrane domain M"/>
    <property type="match status" value="1"/>
</dbReference>
<dbReference type="AlphaFoldDB" id="A0A812UU62"/>
<dbReference type="Proteomes" id="UP000601435">
    <property type="component" value="Unassembled WGS sequence"/>
</dbReference>
<dbReference type="SMART" id="SM00393">
    <property type="entry name" value="R3H"/>
    <property type="match status" value="1"/>
</dbReference>
<feature type="region of interest" description="Disordered" evidence="3">
    <location>
        <begin position="25"/>
        <end position="86"/>
    </location>
</feature>
<comment type="caution">
    <text evidence="6">The sequence shown here is derived from an EMBL/GenBank/DDBJ whole genome shotgun (WGS) entry which is preliminary data.</text>
</comment>
<evidence type="ECO:0000313" key="6">
    <source>
        <dbReference type="EMBL" id="CAE7590767.1"/>
    </source>
</evidence>
<keyword evidence="4" id="KW-0812">Transmembrane</keyword>
<dbReference type="GO" id="GO:0005391">
    <property type="term" value="F:P-type sodium:potassium-exchanging transporter activity"/>
    <property type="evidence" value="ECO:0007669"/>
    <property type="project" value="TreeGrafter"/>
</dbReference>
<name>A0A812UU62_9DINO</name>
<keyword evidence="2" id="KW-1003">Cell membrane</keyword>
<keyword evidence="4" id="KW-0472">Membrane</keyword>
<dbReference type="Gene3D" id="1.20.1110.10">
    <property type="entry name" value="Calcium-transporting ATPase, transmembrane domain"/>
    <property type="match status" value="1"/>
</dbReference>
<evidence type="ECO:0000259" key="5">
    <source>
        <dbReference type="PROSITE" id="PS51061"/>
    </source>
</evidence>
<evidence type="ECO:0000256" key="4">
    <source>
        <dbReference type="SAM" id="Phobius"/>
    </source>
</evidence>
<dbReference type="GO" id="GO:1902600">
    <property type="term" value="P:proton transmembrane transport"/>
    <property type="evidence" value="ECO:0007669"/>
    <property type="project" value="TreeGrafter"/>
</dbReference>